<dbReference type="PANTHER" id="PTHR23502:SF50">
    <property type="entry name" value="TRANSPORTER, PUTATIVE (AFU_ORTHOLOGUE AFUA_5G00430)-RELATED"/>
    <property type="match status" value="1"/>
</dbReference>
<evidence type="ECO:0000256" key="4">
    <source>
        <dbReference type="ARBA" id="ARBA00023136"/>
    </source>
</evidence>
<feature type="transmembrane region" description="Helical" evidence="6">
    <location>
        <begin position="133"/>
        <end position="150"/>
    </location>
</feature>
<dbReference type="InterPro" id="IPR011701">
    <property type="entry name" value="MFS"/>
</dbReference>
<keyword evidence="4 6" id="KW-0472">Membrane</keyword>
<feature type="transmembrane region" description="Helical" evidence="6">
    <location>
        <begin position="416"/>
        <end position="440"/>
    </location>
</feature>
<evidence type="ECO:0000313" key="8">
    <source>
        <dbReference type="Proteomes" id="UP001153618"/>
    </source>
</evidence>
<dbReference type="EMBL" id="CAJVOS010000016">
    <property type="protein sequence ID" value="CAG8039809.1"/>
    <property type="molecule type" value="Genomic_DNA"/>
</dbReference>
<organism evidence="7 8">
    <name type="scientific">Penicillium olsonii</name>
    <dbReference type="NCBI Taxonomy" id="99116"/>
    <lineage>
        <taxon>Eukaryota</taxon>
        <taxon>Fungi</taxon>
        <taxon>Dikarya</taxon>
        <taxon>Ascomycota</taxon>
        <taxon>Pezizomycotina</taxon>
        <taxon>Eurotiomycetes</taxon>
        <taxon>Eurotiomycetidae</taxon>
        <taxon>Eurotiales</taxon>
        <taxon>Aspergillaceae</taxon>
        <taxon>Penicillium</taxon>
    </lineage>
</organism>
<dbReference type="AlphaFoldDB" id="A0A9W4HKD5"/>
<dbReference type="GO" id="GO:0022857">
    <property type="term" value="F:transmembrane transporter activity"/>
    <property type="evidence" value="ECO:0007669"/>
    <property type="project" value="InterPro"/>
</dbReference>
<feature type="compositionally biased region" description="Polar residues" evidence="5">
    <location>
        <begin position="250"/>
        <end position="262"/>
    </location>
</feature>
<evidence type="ECO:0000313" key="7">
    <source>
        <dbReference type="EMBL" id="CAG8039809.1"/>
    </source>
</evidence>
<sequence>MDLGVPRENMADLQGASFDELEQPPGTFKLIRADEPGEHGQQVILLDPVPTSDPNEPLNWRTLRKSLNFTLVLAMTVLVFTALSIQAIFWQQMTVDMNVSYEQLNQAMSVNFAGLATGCVFFIPFARKYGRRPMYIVSTALMLGSTLWTARMNTLAELYLTNLLQGLAGATNEAIAEMTSFLTPMAAGVQATRQGWRSSYMSMGLFNGVLLLCFVFLYEETKYVPVLISQTRSPEEGRTDSADAQAKDNPVSSTLDDPAETETTASTHVLDHTIPLKSWRQRLTLATPSPEPLWPHFYRPVQVLAFPNVAFVALQYASCVVWLTVISNVSSLAFPLPPYSFSPEEVGYTETGPLIGNIIGAVYGGYLGDRSIVYYARRNNGYFEPEMRLYILHIPVIMLAGGLIMFGVTISKGLHWIWPTIAGAFFGFGLGSISDAVLVLVMDSYRDITGEAFTAVTFMRNAVSIGIPFAITPWMERQGTQNMFIVSGFVSLAVSATIIPVVLWGKFYRRASAARYRELVENQGE</sequence>
<feature type="transmembrane region" description="Helical" evidence="6">
    <location>
        <begin position="389"/>
        <end position="410"/>
    </location>
</feature>
<comment type="caution">
    <text evidence="7">The sequence shown here is derived from an EMBL/GenBank/DDBJ whole genome shotgun (WGS) entry which is preliminary data.</text>
</comment>
<dbReference type="InterPro" id="IPR036259">
    <property type="entry name" value="MFS_trans_sf"/>
</dbReference>
<feature type="region of interest" description="Disordered" evidence="5">
    <location>
        <begin position="234"/>
        <end position="262"/>
    </location>
</feature>
<dbReference type="GO" id="GO:0005886">
    <property type="term" value="C:plasma membrane"/>
    <property type="evidence" value="ECO:0007669"/>
    <property type="project" value="TreeGrafter"/>
</dbReference>
<comment type="subcellular location">
    <subcellularLocation>
        <location evidence="1">Membrane</location>
        <topology evidence="1">Multi-pass membrane protein</topology>
    </subcellularLocation>
</comment>
<dbReference type="Gene3D" id="1.20.1250.20">
    <property type="entry name" value="MFS general substrate transporter like domains"/>
    <property type="match status" value="1"/>
</dbReference>
<proteinExistence type="predicted"/>
<evidence type="ECO:0000256" key="1">
    <source>
        <dbReference type="ARBA" id="ARBA00004141"/>
    </source>
</evidence>
<feature type="transmembrane region" description="Helical" evidence="6">
    <location>
        <begin position="303"/>
        <end position="326"/>
    </location>
</feature>
<dbReference type="Proteomes" id="UP001153618">
    <property type="component" value="Unassembled WGS sequence"/>
</dbReference>
<name>A0A9W4HKD5_PENOL</name>
<feature type="transmembrane region" description="Helical" evidence="6">
    <location>
        <begin position="200"/>
        <end position="218"/>
    </location>
</feature>
<reference evidence="7" key="1">
    <citation type="submission" date="2021-07" db="EMBL/GenBank/DDBJ databases">
        <authorList>
            <person name="Branca A.L. A."/>
        </authorList>
    </citation>
    <scope>NUCLEOTIDE SEQUENCE</scope>
</reference>
<evidence type="ECO:0000256" key="2">
    <source>
        <dbReference type="ARBA" id="ARBA00022692"/>
    </source>
</evidence>
<evidence type="ECO:0000256" key="3">
    <source>
        <dbReference type="ARBA" id="ARBA00022989"/>
    </source>
</evidence>
<dbReference type="SUPFAM" id="SSF103473">
    <property type="entry name" value="MFS general substrate transporter"/>
    <property type="match status" value="1"/>
</dbReference>
<feature type="transmembrane region" description="Helical" evidence="6">
    <location>
        <begin position="452"/>
        <end position="471"/>
    </location>
</feature>
<gene>
    <name evidence="7" type="ORF">POLS_LOCUS2946</name>
</gene>
<keyword evidence="3 6" id="KW-1133">Transmembrane helix</keyword>
<dbReference type="OrthoDB" id="5215911at2759"/>
<feature type="transmembrane region" description="Helical" evidence="6">
    <location>
        <begin position="483"/>
        <end position="505"/>
    </location>
</feature>
<evidence type="ECO:0008006" key="9">
    <source>
        <dbReference type="Google" id="ProtNLM"/>
    </source>
</evidence>
<evidence type="ECO:0000256" key="5">
    <source>
        <dbReference type="SAM" id="MobiDB-lite"/>
    </source>
</evidence>
<keyword evidence="8" id="KW-1185">Reference proteome</keyword>
<feature type="transmembrane region" description="Helical" evidence="6">
    <location>
        <begin position="346"/>
        <end position="368"/>
    </location>
</feature>
<keyword evidence="2 6" id="KW-0812">Transmembrane</keyword>
<dbReference type="Pfam" id="PF07690">
    <property type="entry name" value="MFS_1"/>
    <property type="match status" value="1"/>
</dbReference>
<feature type="transmembrane region" description="Helical" evidence="6">
    <location>
        <begin position="109"/>
        <end position="126"/>
    </location>
</feature>
<dbReference type="PANTHER" id="PTHR23502">
    <property type="entry name" value="MAJOR FACILITATOR SUPERFAMILY"/>
    <property type="match status" value="1"/>
</dbReference>
<protein>
    <recommendedName>
        <fullName evidence="9">Major facilitator superfamily (MFS) profile domain-containing protein</fullName>
    </recommendedName>
</protein>
<feature type="transmembrane region" description="Helical" evidence="6">
    <location>
        <begin position="67"/>
        <end position="89"/>
    </location>
</feature>
<evidence type="ECO:0000256" key="6">
    <source>
        <dbReference type="SAM" id="Phobius"/>
    </source>
</evidence>
<accession>A0A9W4HKD5</accession>